<dbReference type="Gene3D" id="2.40.70.10">
    <property type="entry name" value="Acid Proteases"/>
    <property type="match status" value="1"/>
</dbReference>
<dbReference type="PANTHER" id="PTHR47331">
    <property type="entry name" value="PHD-TYPE DOMAIN-CONTAINING PROTEIN"/>
    <property type="match status" value="1"/>
</dbReference>
<reference evidence="1" key="1">
    <citation type="submission" date="2020-05" db="UniProtKB">
        <authorList>
            <consortium name="EnsemblMetazoa"/>
        </authorList>
    </citation>
    <scope>IDENTIFICATION</scope>
    <source>
        <strain evidence="1">FUMOZ</strain>
    </source>
</reference>
<dbReference type="EnsemblMetazoa" id="AFUN019581-RA">
    <property type="protein sequence ID" value="AFUN019581-PA"/>
    <property type="gene ID" value="AFUN019581"/>
</dbReference>
<sequence length="935" mass="105466">MATDGRKTDTKKVLARVATMRSRSQIEALEDFINRYTDDDLLQVNVRLSHLEASWTSFEAANLKLETLEEEEAALVILFKERNMLFERYCKAKGFLTSKVPQESTTSVTVNAADVSVSSLSKLRLPKLDLPTFDGNTTEWLSFKDRFISMIDASPDLTPVMKLQYLLSVLKGDVAKRFQQVTLIADNYNTTWQALLDRYDNVRALKREYFRALTSIPPMKGESIEELRRVTDEFHRLTQGLSALDEPIALWNTPLCNLLFYKLDAKTLLAWEEFSCNETEDSYKKLQEFLQKRLRILVATNHSTHDVQRPSTSKVAGTKPITRLANASVVPSSSSKCYACDDSHYLHQCIKFKEMSLSQRDSLIASHKLCRNCFRTGHVAKGCQSKFRCHKCQQRHHTLLHIHQAMPEVSTPDNLIVATTACNTNLTVLLQTAMVCVIDDDGNVFKARALLDSGSMSNCMSTALAKRLSNKIQNENVSIIGIGKRESLIRHSVNATISSHAENFRTRLNFLVLDSPTSCLPTIDVDIRDWKIEELVLADPMFNTPGPIDIVIGGDTFWKVQSKERICIGSDKPSLIKTKFGWTVVGSVAIEGQGHPFSSNLAIGSKTLEATLQRFWEIDNVSPSNVDQQDDNPCEQLFSTTTVRNAEGKFVVRLPKIDNPTVILGASKGIALKRFANIERRLQRNPKMYEQYKQFLKEYETLGHMEVLSDDLHDSIPHCYLPHHPVVKESSTTTKVRVVFDASCKTESGYSLNDILRVGPIVQNELFSTILHFRTNPIALCADIEKMYRQIEVHSDDQALQCIVWRPDASHEIKGYALKTVTYGTACAPFLATRALIQIANDVMESHPLEANAIKNDFYVDDFLSGASDVHTATLLQQNVTRLLNQYGFSLRKWASNDSRVLENIKDEDLASPKGLEFLQDNPITTLGLVWKPQK</sequence>
<dbReference type="AlphaFoldDB" id="A0A4Y0BEX9"/>
<proteinExistence type="predicted"/>
<evidence type="ECO:0000313" key="1">
    <source>
        <dbReference type="EnsemblMetazoa" id="AFUN019581-PA"/>
    </source>
</evidence>
<dbReference type="VEuPathDB" id="VectorBase:AFUN019581"/>
<accession>A0A4Y0BEX9</accession>
<dbReference type="Pfam" id="PF03564">
    <property type="entry name" value="DUF1759"/>
    <property type="match status" value="1"/>
</dbReference>
<organism evidence="1">
    <name type="scientific">Anopheles funestus</name>
    <name type="common">African malaria mosquito</name>
    <dbReference type="NCBI Taxonomy" id="62324"/>
    <lineage>
        <taxon>Eukaryota</taxon>
        <taxon>Metazoa</taxon>
        <taxon>Ecdysozoa</taxon>
        <taxon>Arthropoda</taxon>
        <taxon>Hexapoda</taxon>
        <taxon>Insecta</taxon>
        <taxon>Pterygota</taxon>
        <taxon>Neoptera</taxon>
        <taxon>Endopterygota</taxon>
        <taxon>Diptera</taxon>
        <taxon>Nematocera</taxon>
        <taxon>Culicoidea</taxon>
        <taxon>Culicidae</taxon>
        <taxon>Anophelinae</taxon>
        <taxon>Anopheles</taxon>
    </lineage>
</organism>
<dbReference type="InterPro" id="IPR043502">
    <property type="entry name" value="DNA/RNA_pol_sf"/>
</dbReference>
<protein>
    <submittedName>
        <fullName evidence="1">DUF1758 domain-containing protein</fullName>
    </submittedName>
</protein>
<dbReference type="CDD" id="cd01644">
    <property type="entry name" value="RT_pepA17"/>
    <property type="match status" value="1"/>
</dbReference>
<dbReference type="VEuPathDB" id="VectorBase:AFUN2_003758"/>
<dbReference type="InterPro" id="IPR021109">
    <property type="entry name" value="Peptidase_aspartic_dom_sf"/>
</dbReference>
<dbReference type="VEuPathDB" id="VectorBase:AFUN2_012818"/>
<dbReference type="GO" id="GO:0071897">
    <property type="term" value="P:DNA biosynthetic process"/>
    <property type="evidence" value="ECO:0007669"/>
    <property type="project" value="UniProtKB-ARBA"/>
</dbReference>
<name>A0A4Y0BEX9_ANOFN</name>
<dbReference type="PANTHER" id="PTHR47331:SF5">
    <property type="entry name" value="RIBONUCLEASE H"/>
    <property type="match status" value="1"/>
</dbReference>
<dbReference type="InterPro" id="IPR005312">
    <property type="entry name" value="DUF1759"/>
</dbReference>
<dbReference type="SUPFAM" id="SSF56672">
    <property type="entry name" value="DNA/RNA polymerases"/>
    <property type="match status" value="1"/>
</dbReference>
<dbReference type="STRING" id="62324.A0A4Y0BEX9"/>